<evidence type="ECO:0000256" key="1">
    <source>
        <dbReference type="SAM" id="MobiDB-lite"/>
    </source>
</evidence>
<dbReference type="GO" id="GO:0003677">
    <property type="term" value="F:DNA binding"/>
    <property type="evidence" value="ECO:0007669"/>
    <property type="project" value="UniProtKB-KW"/>
</dbReference>
<organism evidence="2 3">
    <name type="scientific">Saccharothrix saharensis</name>
    <dbReference type="NCBI Taxonomy" id="571190"/>
    <lineage>
        <taxon>Bacteria</taxon>
        <taxon>Bacillati</taxon>
        <taxon>Actinomycetota</taxon>
        <taxon>Actinomycetes</taxon>
        <taxon>Pseudonocardiales</taxon>
        <taxon>Pseudonocardiaceae</taxon>
        <taxon>Saccharothrix</taxon>
    </lineage>
</organism>
<protein>
    <submittedName>
        <fullName evidence="2">Winged helix DNA-binding protein</fullName>
    </submittedName>
</protein>
<accession>A0A543J6T1</accession>
<dbReference type="AlphaFoldDB" id="A0A543J6T1"/>
<dbReference type="Proteomes" id="UP000316628">
    <property type="component" value="Unassembled WGS sequence"/>
</dbReference>
<dbReference type="Pfam" id="PF06224">
    <property type="entry name" value="AlkZ-like"/>
    <property type="match status" value="1"/>
</dbReference>
<dbReference type="EMBL" id="VFPP01000001">
    <property type="protein sequence ID" value="TQM78502.1"/>
    <property type="molecule type" value="Genomic_DNA"/>
</dbReference>
<sequence>MKMLDSRALNRATLARQFLLDRADVPVPAAVAHLCGLQAQEPQEPFVGLWSRLRAFDPTALDDLLTGRRVVRTHLMRRTVHLVTADDALAWRARHDPMLRQRVLGVYRREFDGVDLDELATAARDVMADGEPRTMPELGRALAPRWPSAGPRALGEMVVAALIPTVQLPPRGLWRRKAGARTVPMSSWLGREVPPPAPDGSDPVGAALVARYLAAFGPATAADLRSWSGLAGLPRAVAAARGDLIAFRDEHGRELLDLPDAPRPDPDTPAPVRFLPAFDNAILGYHDRTRIIDHAHRGLSVAGARVVLVDGRVTATWTSDADGVAVTPLRALTATEHAAVVTEGRDLAAFLTGSDRVEVARRALGPARSRASRAARLDGSSGGPGPEQQPRGQGDREPQRQPLPAEVVHADHVQLVVDQVRHAEQQRTDQDRSDEHRLGPPDADRGDGRELQQGQPEVAHEVFVVGREQAHPGVGGGREGGEEPGR</sequence>
<dbReference type="InterPro" id="IPR009351">
    <property type="entry name" value="AlkZ-like"/>
</dbReference>
<reference evidence="2 3" key="1">
    <citation type="submission" date="2019-06" db="EMBL/GenBank/DDBJ databases">
        <title>Sequencing the genomes of 1000 actinobacteria strains.</title>
        <authorList>
            <person name="Klenk H.-P."/>
        </authorList>
    </citation>
    <scope>NUCLEOTIDE SEQUENCE [LARGE SCALE GENOMIC DNA]</scope>
    <source>
        <strain evidence="2 3">DSM 45456</strain>
    </source>
</reference>
<feature type="region of interest" description="Disordered" evidence="1">
    <location>
        <begin position="364"/>
        <end position="400"/>
    </location>
</feature>
<dbReference type="OrthoDB" id="9148135at2"/>
<proteinExistence type="predicted"/>
<name>A0A543J6T1_9PSEU</name>
<dbReference type="PANTHER" id="PTHR38479:SF2">
    <property type="entry name" value="WINGED HELIX DNA-BINDING DOMAIN-CONTAINING PROTEIN"/>
    <property type="match status" value="1"/>
</dbReference>
<comment type="caution">
    <text evidence="2">The sequence shown here is derived from an EMBL/GenBank/DDBJ whole genome shotgun (WGS) entry which is preliminary data.</text>
</comment>
<keyword evidence="3" id="KW-1185">Reference proteome</keyword>
<feature type="compositionally biased region" description="Basic and acidic residues" evidence="1">
    <location>
        <begin position="423"/>
        <end position="450"/>
    </location>
</feature>
<gene>
    <name evidence="2" type="ORF">FHX81_0771</name>
</gene>
<feature type="region of interest" description="Disordered" evidence="1">
    <location>
        <begin position="423"/>
        <end position="486"/>
    </location>
</feature>
<feature type="compositionally biased region" description="Low complexity" evidence="1">
    <location>
        <begin position="364"/>
        <end position="379"/>
    </location>
</feature>
<evidence type="ECO:0000313" key="2">
    <source>
        <dbReference type="EMBL" id="TQM78502.1"/>
    </source>
</evidence>
<dbReference type="PANTHER" id="PTHR38479">
    <property type="entry name" value="LMO0824 PROTEIN"/>
    <property type="match status" value="1"/>
</dbReference>
<evidence type="ECO:0000313" key="3">
    <source>
        <dbReference type="Proteomes" id="UP000316628"/>
    </source>
</evidence>
<keyword evidence="2" id="KW-0238">DNA-binding</keyword>